<dbReference type="Pfam" id="PF11104">
    <property type="entry name" value="PilM_2"/>
    <property type="match status" value="1"/>
</dbReference>
<name>I3UUC3_PSEPU</name>
<sequence>MAAATDSKGVAMFGRFGKDAGSLVGVEITPDAVRIMQLQQRNRRWRVMGSAQELFQAPLADDWAEAPGEVVAALQRAYRRSGLRQRRVALALPASQVICKLCHLPVEQSGAQLEAQLLADAERLFPFPLEDLALDFQVMGASHDQPGCSEVMVAACRQSALASLESVVEEAGLQLEAVEVDTIALCRMLPQGGLEGAALLRVETRSVTLHDWQPGRVYQRCELQTTGPDMNGQWPERLQALLARQSLPAGLWVASSSSINPGWLQGLGSRLNVRCTYLPGLAGLEHVDGAMLLACALALGGLRP</sequence>
<dbReference type="HOGENOM" id="CLU_956017_0_0_6"/>
<proteinExistence type="predicted"/>
<dbReference type="InterPro" id="IPR005883">
    <property type="entry name" value="PilM"/>
</dbReference>
<dbReference type="PANTHER" id="PTHR32432:SF3">
    <property type="entry name" value="ETHANOLAMINE UTILIZATION PROTEIN EUTJ"/>
    <property type="match status" value="1"/>
</dbReference>
<protein>
    <submittedName>
        <fullName evidence="1">Tfp pilus assembly protein ATPase PilM-like protein</fullName>
    </submittedName>
</protein>
<dbReference type="KEGG" id="ppi:YSA_04302"/>
<dbReference type="Proteomes" id="UP000005268">
    <property type="component" value="Chromosome"/>
</dbReference>
<dbReference type="InterPro" id="IPR050696">
    <property type="entry name" value="FtsA/MreB"/>
</dbReference>
<dbReference type="PANTHER" id="PTHR32432">
    <property type="entry name" value="CELL DIVISION PROTEIN FTSA-RELATED"/>
    <property type="match status" value="1"/>
</dbReference>
<dbReference type="SUPFAM" id="SSF53067">
    <property type="entry name" value="Actin-like ATPase domain"/>
    <property type="match status" value="1"/>
</dbReference>
<dbReference type="PATRIC" id="fig|231023.4.peg.2075"/>
<dbReference type="Gene3D" id="3.30.1490.300">
    <property type="match status" value="1"/>
</dbReference>
<evidence type="ECO:0000313" key="1">
    <source>
        <dbReference type="EMBL" id="AFK69094.1"/>
    </source>
</evidence>
<evidence type="ECO:0000313" key="2">
    <source>
        <dbReference type="Proteomes" id="UP000005268"/>
    </source>
</evidence>
<accession>I3UUC3</accession>
<dbReference type="AlphaFoldDB" id="I3UUC3"/>
<reference evidence="1 2" key="1">
    <citation type="journal article" date="2012" name="J. Bacteriol.">
        <title>Complete Genome Sequence of the Naphthalene-Degrading Pseudomonas putida Strain ND6.</title>
        <authorList>
            <person name="Li S."/>
            <person name="Zhao H."/>
            <person name="Li Y."/>
            <person name="Niu S."/>
            <person name="Cai B."/>
        </authorList>
    </citation>
    <scope>NUCLEOTIDE SEQUENCE [LARGE SCALE GENOMIC DNA]</scope>
    <source>
        <strain evidence="1 2">ND6</strain>
    </source>
</reference>
<gene>
    <name evidence="1" type="ORF">YSA_04302</name>
</gene>
<dbReference type="InterPro" id="IPR043129">
    <property type="entry name" value="ATPase_NBD"/>
</dbReference>
<dbReference type="EMBL" id="CP003588">
    <property type="protein sequence ID" value="AFK69094.1"/>
    <property type="molecule type" value="Genomic_DNA"/>
</dbReference>
<organism evidence="1 2">
    <name type="scientific">Pseudomonas putida ND6</name>
    <dbReference type="NCBI Taxonomy" id="231023"/>
    <lineage>
        <taxon>Bacteria</taxon>
        <taxon>Pseudomonadati</taxon>
        <taxon>Pseudomonadota</taxon>
        <taxon>Gammaproteobacteria</taxon>
        <taxon>Pseudomonadales</taxon>
        <taxon>Pseudomonadaceae</taxon>
        <taxon>Pseudomonas</taxon>
    </lineage>
</organism>